<reference evidence="1 2" key="1">
    <citation type="submission" date="2022-11" db="EMBL/GenBank/DDBJ databases">
        <title>Brucella sp. YY2X, whole genome shotgun sequencing project.</title>
        <authorList>
            <person name="Yang Y."/>
        </authorList>
    </citation>
    <scope>NUCLEOTIDE SEQUENCE [LARGE SCALE GENOMIC DNA]</scope>
    <source>
        <strain evidence="1 2">YY2X</strain>
    </source>
</reference>
<comment type="caution">
    <text evidence="1">The sequence shown here is derived from an EMBL/GenBank/DDBJ whole genome shotgun (WGS) entry which is preliminary data.</text>
</comment>
<proteinExistence type="predicted"/>
<evidence type="ECO:0000313" key="2">
    <source>
        <dbReference type="Proteomes" id="UP001301216"/>
    </source>
</evidence>
<organism evidence="1 2">
    <name type="scientific">Ochrobactrum chromiisoli</name>
    <dbReference type="NCBI Taxonomy" id="2993941"/>
    <lineage>
        <taxon>Bacteria</taxon>
        <taxon>Pseudomonadati</taxon>
        <taxon>Pseudomonadota</taxon>
        <taxon>Alphaproteobacteria</taxon>
        <taxon>Hyphomicrobiales</taxon>
        <taxon>Brucellaceae</taxon>
        <taxon>Brucella/Ochrobactrum group</taxon>
        <taxon>Ochrobactrum</taxon>
    </lineage>
</organism>
<evidence type="ECO:0008006" key="3">
    <source>
        <dbReference type="Google" id="ProtNLM"/>
    </source>
</evidence>
<sequence length="63" mass="6963">MSTYLPMDVHDALERFINETHPGINQSEAIILILRNALVQQGYLAAASEHGTPLEELNATNDD</sequence>
<dbReference type="RefSeq" id="WP_265982646.1">
    <property type="nucleotide sequence ID" value="NZ_JAPHAV010000001.1"/>
</dbReference>
<evidence type="ECO:0000313" key="1">
    <source>
        <dbReference type="EMBL" id="MCX2695479.1"/>
    </source>
</evidence>
<protein>
    <recommendedName>
        <fullName evidence="3">CopG family transcriptional regulator</fullName>
    </recommendedName>
</protein>
<gene>
    <name evidence="1" type="ORF">OPR82_01655</name>
</gene>
<name>A0ABT3QIP8_9HYPH</name>
<accession>A0ABT3QIP8</accession>
<dbReference type="Proteomes" id="UP001301216">
    <property type="component" value="Unassembled WGS sequence"/>
</dbReference>
<keyword evidence="2" id="KW-1185">Reference proteome</keyword>
<dbReference type="EMBL" id="JAPHAV010000001">
    <property type="protein sequence ID" value="MCX2695479.1"/>
    <property type="molecule type" value="Genomic_DNA"/>
</dbReference>